<name>K6ZGY9_9ALTE</name>
<dbReference type="Proteomes" id="UP000006251">
    <property type="component" value="Unassembled WGS sequence"/>
</dbReference>
<protein>
    <submittedName>
        <fullName evidence="1">Uncharacterized protein</fullName>
    </submittedName>
</protein>
<organism evidence="1 2">
    <name type="scientific">Brumicola pallidula DSM 14239 = ACAM 615</name>
    <dbReference type="NCBI Taxonomy" id="1121922"/>
    <lineage>
        <taxon>Bacteria</taxon>
        <taxon>Pseudomonadati</taxon>
        <taxon>Pseudomonadota</taxon>
        <taxon>Gammaproteobacteria</taxon>
        <taxon>Alteromonadales</taxon>
        <taxon>Alteromonadaceae</taxon>
        <taxon>Brumicola</taxon>
    </lineage>
</organism>
<keyword evidence="2" id="KW-1185">Reference proteome</keyword>
<dbReference type="EMBL" id="BAEQ01000023">
    <property type="protein sequence ID" value="GAC28178.1"/>
    <property type="molecule type" value="Genomic_DNA"/>
</dbReference>
<sequence length="41" mass="4761">MLIKLNIFNTNYPSVLNRDMLYFLIPSNTNHNAVCQSLPYS</sequence>
<proteinExistence type="predicted"/>
<comment type="caution">
    <text evidence="1">The sequence shown here is derived from an EMBL/GenBank/DDBJ whole genome shotgun (WGS) entry which is preliminary data.</text>
</comment>
<evidence type="ECO:0000313" key="2">
    <source>
        <dbReference type="Proteomes" id="UP000006251"/>
    </source>
</evidence>
<accession>K6ZGY9</accession>
<dbReference type="AlphaFoldDB" id="K6ZGY9"/>
<reference evidence="2" key="1">
    <citation type="journal article" date="2014" name="Environ. Microbiol.">
        <title>Comparative genomics of the marine bacterial genus Glaciecola reveals the high degree of genomic diversity and genomic characteristic for cold adaptation.</title>
        <authorList>
            <person name="Qin Q.L."/>
            <person name="Xie B.B."/>
            <person name="Yu Y."/>
            <person name="Shu Y.L."/>
            <person name="Rong J.C."/>
            <person name="Zhang Y.J."/>
            <person name="Zhao D.L."/>
            <person name="Chen X.L."/>
            <person name="Zhang X.Y."/>
            <person name="Chen B."/>
            <person name="Zhou B.C."/>
            <person name="Zhang Y.Z."/>
        </authorList>
    </citation>
    <scope>NUCLEOTIDE SEQUENCE [LARGE SCALE GENOMIC DNA]</scope>
    <source>
        <strain evidence="2">ACAM 615</strain>
    </source>
</reference>
<evidence type="ECO:0000313" key="1">
    <source>
        <dbReference type="EMBL" id="GAC28178.1"/>
    </source>
</evidence>
<gene>
    <name evidence="1" type="ORF">GPAL_1305</name>
</gene>